<evidence type="ECO:0000313" key="14">
    <source>
        <dbReference type="EMBL" id="MCQ4925409.1"/>
    </source>
</evidence>
<sequence>MKSIKIKLVAYFSVLILLSSVTIGFISIMNATRTISTEVENSLKNMANDRAEIIESRVETEKRVLETIARSEGIQSMDWELQRAEIMRQVKGTNFIEMAISHPDGTTYAQDGTIVQLGDREYLRKALNGESNVSDLTVTRAVNELNLLYAVPITKNGKVVATLTARADGNILSNLIEDTGFGATGYSYMINDKGTMVAHPNKDLVLNQYNAIEKSKEDESFKDAAAISEVILDEKLGVSNYSFDGKNLYAGYAPVEGTNWIFVITADADEVLESIPTMTKGILISASIALLLSIAITYIIGILIANPIIEATKYSETLAIYDITQNISESFMSRKDEIGGLGKSMQNIAHNLRNMINEIRDSSEQVAAASEEMTATLQQSAISSEEISKTAQEIANGASDQALSTETGSSKATLLGEIIEKNLKYTRDLKTTSQQITDTISSGIKEIENLYEITEESNNASKAIQEVILKTNDSSIKIGQASSVIASIAEQTNLLALNAAIEAARAGEAGKGFAVVAEEIRKLAEQSSASTASIDEIVDSLQENSKNAVITIGRVSDIVNEQTQSVTNSKDKYMLIYEAMKSADREIELLNISGTEMENMKNEILDTLQNLSAIAQENSAATEQVTASIEEQVASMSEFVGTSETLSDLAQNLQSIIMRFKI</sequence>
<dbReference type="CDD" id="cd12912">
    <property type="entry name" value="PDC2_MCP_like"/>
    <property type="match status" value="1"/>
</dbReference>
<feature type="domain" description="Methyl-accepting transducer" evidence="12">
    <location>
        <begin position="348"/>
        <end position="633"/>
    </location>
</feature>
<comment type="caution">
    <text evidence="14">The sequence shown here is derived from an EMBL/GenBank/DDBJ whole genome shotgun (WGS) entry which is preliminary data.</text>
</comment>
<dbReference type="Pfam" id="PF00015">
    <property type="entry name" value="MCPsignal"/>
    <property type="match status" value="1"/>
</dbReference>
<gene>
    <name evidence="14" type="ORF">NE686_20055</name>
</gene>
<evidence type="ECO:0000259" key="12">
    <source>
        <dbReference type="PROSITE" id="PS50111"/>
    </source>
</evidence>
<evidence type="ECO:0000256" key="10">
    <source>
        <dbReference type="SAM" id="Coils"/>
    </source>
</evidence>
<evidence type="ECO:0000256" key="3">
    <source>
        <dbReference type="ARBA" id="ARBA00022500"/>
    </source>
</evidence>
<proteinExistence type="inferred from homology"/>
<dbReference type="InterPro" id="IPR003660">
    <property type="entry name" value="HAMP_dom"/>
</dbReference>
<comment type="similarity">
    <text evidence="8">Belongs to the methyl-accepting chemotaxis (MCP) protein family.</text>
</comment>
<dbReference type="InterPro" id="IPR033479">
    <property type="entry name" value="dCache_1"/>
</dbReference>
<evidence type="ECO:0000256" key="7">
    <source>
        <dbReference type="ARBA" id="ARBA00023224"/>
    </source>
</evidence>
<evidence type="ECO:0000256" key="5">
    <source>
        <dbReference type="ARBA" id="ARBA00022989"/>
    </source>
</evidence>
<protein>
    <submittedName>
        <fullName evidence="14">Methyl-accepting chemotaxis protein</fullName>
    </submittedName>
</protein>
<keyword evidence="3" id="KW-0145">Chemotaxis</keyword>
<evidence type="ECO:0000256" key="6">
    <source>
        <dbReference type="ARBA" id="ARBA00023136"/>
    </source>
</evidence>
<dbReference type="PROSITE" id="PS50885">
    <property type="entry name" value="HAMP"/>
    <property type="match status" value="1"/>
</dbReference>
<dbReference type="InterPro" id="IPR004089">
    <property type="entry name" value="MCPsignal_dom"/>
</dbReference>
<reference evidence="14 15" key="1">
    <citation type="submission" date="2022-06" db="EMBL/GenBank/DDBJ databases">
        <title>Isolation of gut microbiota from human fecal samples.</title>
        <authorList>
            <person name="Pamer E.G."/>
            <person name="Barat B."/>
            <person name="Waligurski E."/>
            <person name="Medina S."/>
            <person name="Paddock L."/>
            <person name="Mostad J."/>
        </authorList>
    </citation>
    <scope>NUCLEOTIDE SEQUENCE [LARGE SCALE GENOMIC DNA]</scope>
    <source>
        <strain evidence="14 15">DFI.7.95</strain>
    </source>
</reference>
<evidence type="ECO:0000256" key="1">
    <source>
        <dbReference type="ARBA" id="ARBA00004651"/>
    </source>
</evidence>
<dbReference type="Gene3D" id="1.10.287.950">
    <property type="entry name" value="Methyl-accepting chemotaxis protein"/>
    <property type="match status" value="1"/>
</dbReference>
<keyword evidence="7 9" id="KW-0807">Transducer</keyword>
<evidence type="ECO:0000256" key="9">
    <source>
        <dbReference type="PROSITE-ProRule" id="PRU00284"/>
    </source>
</evidence>
<evidence type="ECO:0000313" key="15">
    <source>
        <dbReference type="Proteomes" id="UP001524478"/>
    </source>
</evidence>
<evidence type="ECO:0000256" key="8">
    <source>
        <dbReference type="ARBA" id="ARBA00029447"/>
    </source>
</evidence>
<evidence type="ECO:0000256" key="4">
    <source>
        <dbReference type="ARBA" id="ARBA00022692"/>
    </source>
</evidence>
<dbReference type="Proteomes" id="UP001524478">
    <property type="component" value="Unassembled WGS sequence"/>
</dbReference>
<keyword evidence="15" id="KW-1185">Reference proteome</keyword>
<feature type="transmembrane region" description="Helical" evidence="11">
    <location>
        <begin position="282"/>
        <end position="305"/>
    </location>
</feature>
<dbReference type="PANTHER" id="PTHR32089">
    <property type="entry name" value="METHYL-ACCEPTING CHEMOTAXIS PROTEIN MCPB"/>
    <property type="match status" value="1"/>
</dbReference>
<keyword evidence="2" id="KW-1003">Cell membrane</keyword>
<dbReference type="EMBL" id="JANGAC010000021">
    <property type="protein sequence ID" value="MCQ4925409.1"/>
    <property type="molecule type" value="Genomic_DNA"/>
</dbReference>
<feature type="domain" description="HAMP" evidence="13">
    <location>
        <begin position="302"/>
        <end position="357"/>
    </location>
</feature>
<evidence type="ECO:0000259" key="13">
    <source>
        <dbReference type="PROSITE" id="PS50885"/>
    </source>
</evidence>
<keyword evidence="10" id="KW-0175">Coiled coil</keyword>
<dbReference type="Pfam" id="PF02743">
    <property type="entry name" value="dCache_1"/>
    <property type="match status" value="1"/>
</dbReference>
<keyword evidence="4 11" id="KW-0812">Transmembrane</keyword>
<evidence type="ECO:0000256" key="11">
    <source>
        <dbReference type="SAM" id="Phobius"/>
    </source>
</evidence>
<keyword evidence="6 11" id="KW-0472">Membrane</keyword>
<dbReference type="PROSITE" id="PS50111">
    <property type="entry name" value="CHEMOTAXIS_TRANSDUC_2"/>
    <property type="match status" value="1"/>
</dbReference>
<feature type="coiled-coil region" evidence="10">
    <location>
        <begin position="345"/>
        <end position="372"/>
    </location>
</feature>
<dbReference type="Gene3D" id="3.30.450.20">
    <property type="entry name" value="PAS domain"/>
    <property type="match status" value="1"/>
</dbReference>
<accession>A0ABT1SG85</accession>
<dbReference type="RefSeq" id="WP_256312884.1">
    <property type="nucleotide sequence ID" value="NZ_JANGAC010000021.1"/>
</dbReference>
<dbReference type="SMART" id="SM00283">
    <property type="entry name" value="MA"/>
    <property type="match status" value="1"/>
</dbReference>
<evidence type="ECO:0000256" key="2">
    <source>
        <dbReference type="ARBA" id="ARBA00022475"/>
    </source>
</evidence>
<dbReference type="SUPFAM" id="SSF58104">
    <property type="entry name" value="Methyl-accepting chemotaxis protein (MCP) signaling domain"/>
    <property type="match status" value="1"/>
</dbReference>
<keyword evidence="5 11" id="KW-1133">Transmembrane helix</keyword>
<comment type="subcellular location">
    <subcellularLocation>
        <location evidence="1">Cell membrane</location>
        <topology evidence="1">Multi-pass membrane protein</topology>
    </subcellularLocation>
</comment>
<dbReference type="PANTHER" id="PTHR32089:SF112">
    <property type="entry name" value="LYSOZYME-LIKE PROTEIN-RELATED"/>
    <property type="match status" value="1"/>
</dbReference>
<organism evidence="14 15">
    <name type="scientific">Tissierella carlieri</name>
    <dbReference type="NCBI Taxonomy" id="689904"/>
    <lineage>
        <taxon>Bacteria</taxon>
        <taxon>Bacillati</taxon>
        <taxon>Bacillota</taxon>
        <taxon>Tissierellia</taxon>
        <taxon>Tissierellales</taxon>
        <taxon>Tissierellaceae</taxon>
        <taxon>Tissierella</taxon>
    </lineage>
</organism>
<name>A0ABT1SG85_9FIRM</name>